<gene>
    <name evidence="1" type="ORF">Cgig2_010025</name>
</gene>
<proteinExistence type="predicted"/>
<keyword evidence="2" id="KW-1185">Reference proteome</keyword>
<dbReference type="EMBL" id="JAKOGI010000376">
    <property type="protein sequence ID" value="KAJ8435906.1"/>
    <property type="molecule type" value="Genomic_DNA"/>
</dbReference>
<accession>A0A9Q1K3R7</accession>
<name>A0A9Q1K3R7_9CARY</name>
<dbReference type="AlphaFoldDB" id="A0A9Q1K3R7"/>
<evidence type="ECO:0000313" key="1">
    <source>
        <dbReference type="EMBL" id="KAJ8435906.1"/>
    </source>
</evidence>
<evidence type="ECO:0000313" key="2">
    <source>
        <dbReference type="Proteomes" id="UP001153076"/>
    </source>
</evidence>
<organism evidence="1 2">
    <name type="scientific">Carnegiea gigantea</name>
    <dbReference type="NCBI Taxonomy" id="171969"/>
    <lineage>
        <taxon>Eukaryota</taxon>
        <taxon>Viridiplantae</taxon>
        <taxon>Streptophyta</taxon>
        <taxon>Embryophyta</taxon>
        <taxon>Tracheophyta</taxon>
        <taxon>Spermatophyta</taxon>
        <taxon>Magnoliopsida</taxon>
        <taxon>eudicotyledons</taxon>
        <taxon>Gunneridae</taxon>
        <taxon>Pentapetalae</taxon>
        <taxon>Caryophyllales</taxon>
        <taxon>Cactineae</taxon>
        <taxon>Cactaceae</taxon>
        <taxon>Cactoideae</taxon>
        <taxon>Echinocereeae</taxon>
        <taxon>Carnegiea</taxon>
    </lineage>
</organism>
<reference evidence="1" key="1">
    <citation type="submission" date="2022-04" db="EMBL/GenBank/DDBJ databases">
        <title>Carnegiea gigantea Genome sequencing and assembly v2.</title>
        <authorList>
            <person name="Copetti D."/>
            <person name="Sanderson M.J."/>
            <person name="Burquez A."/>
            <person name="Wojciechowski M.F."/>
        </authorList>
    </citation>
    <scope>NUCLEOTIDE SEQUENCE</scope>
    <source>
        <strain evidence="1">SGP5-SGP5p</strain>
        <tissue evidence="1">Aerial part</tissue>
    </source>
</reference>
<protein>
    <submittedName>
        <fullName evidence="1">Uncharacterized protein</fullName>
    </submittedName>
</protein>
<sequence length="287" mass="31415">MVRSCSPTVHRRSLLITQAIVNSCRWVKLHQPRVLTLGLKISFYTEGLRCQVDHSASASALEWASSSWCCKSFFLASKASFSLFSFSKTLKVANPLLEGRNRRPRSHHLQCSGKGLEKTQHVQLRKDNNKQHKQHRLSLTLAMTICSSSTADGPAGSDGANDHDLANLSTKVHLAEELATKNSTAGARVLTEGSPMTCGTAWRSLRDPPAARDPIPRQRWSSLQIADAGHAPDPFSPGPQRCGSRCRNHHPQPAITCGNLNEEGSVTRQEASCHVVPTMALVGRKNQ</sequence>
<comment type="caution">
    <text evidence="1">The sequence shown here is derived from an EMBL/GenBank/DDBJ whole genome shotgun (WGS) entry which is preliminary data.</text>
</comment>
<dbReference type="Proteomes" id="UP001153076">
    <property type="component" value="Unassembled WGS sequence"/>
</dbReference>